<evidence type="ECO:0000256" key="2">
    <source>
        <dbReference type="ARBA" id="ARBA00023012"/>
    </source>
</evidence>
<reference evidence="10 11" key="1">
    <citation type="submission" date="2023-05" db="EMBL/GenBank/DDBJ databases">
        <title>Draft genome of Paenibacillus sp. CCS26.</title>
        <authorList>
            <person name="Akita H."/>
            <person name="Shinto Y."/>
            <person name="Kimura Z."/>
        </authorList>
    </citation>
    <scope>NUCLEOTIDE SEQUENCE [LARGE SCALE GENOMIC DNA]</scope>
    <source>
        <strain evidence="10 11">CCS26</strain>
    </source>
</reference>
<proteinExistence type="predicted"/>
<dbReference type="InterPro" id="IPR001789">
    <property type="entry name" value="Sig_transdc_resp-reg_receiver"/>
</dbReference>
<evidence type="ECO:0000256" key="5">
    <source>
        <dbReference type="ARBA" id="ARBA00023163"/>
    </source>
</evidence>
<evidence type="ECO:0000313" key="11">
    <source>
        <dbReference type="Proteomes" id="UP001285921"/>
    </source>
</evidence>
<dbReference type="SMART" id="SM00448">
    <property type="entry name" value="REC"/>
    <property type="match status" value="1"/>
</dbReference>
<dbReference type="InterPro" id="IPR036388">
    <property type="entry name" value="WH-like_DNA-bd_sf"/>
</dbReference>
<name>A0ABQ6NJK9_9BACL</name>
<dbReference type="PROSITE" id="PS51755">
    <property type="entry name" value="OMPR_PHOB"/>
    <property type="match status" value="1"/>
</dbReference>
<feature type="modified residue" description="4-aspartylphosphate" evidence="6">
    <location>
        <position position="52"/>
    </location>
</feature>
<keyword evidence="11" id="KW-1185">Reference proteome</keyword>
<gene>
    <name evidence="10" type="ORF">PghCCS26_20920</name>
</gene>
<dbReference type="InterPro" id="IPR016032">
    <property type="entry name" value="Sig_transdc_resp-reg_C-effctor"/>
</dbReference>
<accession>A0ABQ6NJK9</accession>
<evidence type="ECO:0000256" key="4">
    <source>
        <dbReference type="ARBA" id="ARBA00023125"/>
    </source>
</evidence>
<protein>
    <submittedName>
        <fullName evidence="10">DNA-binding response regulator</fullName>
    </submittedName>
</protein>
<dbReference type="Gene3D" id="1.10.10.10">
    <property type="entry name" value="Winged helix-like DNA-binding domain superfamily/Winged helix DNA-binding domain"/>
    <property type="match status" value="1"/>
</dbReference>
<keyword evidence="3" id="KW-0805">Transcription regulation</keyword>
<evidence type="ECO:0000256" key="6">
    <source>
        <dbReference type="PROSITE-ProRule" id="PRU00169"/>
    </source>
</evidence>
<dbReference type="PROSITE" id="PS50110">
    <property type="entry name" value="RESPONSE_REGULATORY"/>
    <property type="match status" value="1"/>
</dbReference>
<dbReference type="RefSeq" id="WP_317979830.1">
    <property type="nucleotide sequence ID" value="NZ_BTCL01000005.1"/>
</dbReference>
<keyword evidence="5" id="KW-0804">Transcription</keyword>
<keyword evidence="2" id="KW-0902">Two-component regulatory system</keyword>
<dbReference type="Gene3D" id="3.40.50.2300">
    <property type="match status" value="1"/>
</dbReference>
<comment type="caution">
    <text evidence="10">The sequence shown here is derived from an EMBL/GenBank/DDBJ whole genome shotgun (WGS) entry which is preliminary data.</text>
</comment>
<evidence type="ECO:0000256" key="3">
    <source>
        <dbReference type="ARBA" id="ARBA00023015"/>
    </source>
</evidence>
<dbReference type="PANTHER" id="PTHR48111:SF43">
    <property type="entry name" value="STAGE 0 SPORULATION PROTEIN A HOMOLOG"/>
    <property type="match status" value="1"/>
</dbReference>
<dbReference type="Pfam" id="PF00486">
    <property type="entry name" value="Trans_reg_C"/>
    <property type="match status" value="1"/>
</dbReference>
<sequence>MYRIFIIEDDDKIGAILKSTMEKYGFEAERAAQFKDLLGEFASYDPHLVLLDINLPYFDGFYWCRQIRTRSNVPILFISAREGEMDQVMAIENGGDDYLSKPIHLDLLLAKVKGALRRAYGEYAAASAASAAASSELELYGLRLNLSRNELEWQGERTELTKNERLLAEAFMKKPDEIVAREQLLEALWDDVQFVDDNTLTVNVTRLRKKLEEIGIIKAIETVRGQGYRLSADTLREAQA</sequence>
<dbReference type="PANTHER" id="PTHR48111">
    <property type="entry name" value="REGULATOR OF RPOS"/>
    <property type="match status" value="1"/>
</dbReference>
<feature type="domain" description="OmpR/PhoB-type" evidence="9">
    <location>
        <begin position="134"/>
        <end position="232"/>
    </location>
</feature>
<evidence type="ECO:0000259" key="8">
    <source>
        <dbReference type="PROSITE" id="PS50110"/>
    </source>
</evidence>
<dbReference type="SUPFAM" id="SSF52172">
    <property type="entry name" value="CheY-like"/>
    <property type="match status" value="1"/>
</dbReference>
<dbReference type="SUPFAM" id="SSF46894">
    <property type="entry name" value="C-terminal effector domain of the bipartite response regulators"/>
    <property type="match status" value="1"/>
</dbReference>
<dbReference type="SMART" id="SM00862">
    <property type="entry name" value="Trans_reg_C"/>
    <property type="match status" value="1"/>
</dbReference>
<evidence type="ECO:0000313" key="10">
    <source>
        <dbReference type="EMBL" id="GMK44964.1"/>
    </source>
</evidence>
<evidence type="ECO:0000259" key="9">
    <source>
        <dbReference type="PROSITE" id="PS51755"/>
    </source>
</evidence>
<evidence type="ECO:0000256" key="1">
    <source>
        <dbReference type="ARBA" id="ARBA00022553"/>
    </source>
</evidence>
<dbReference type="CDD" id="cd18159">
    <property type="entry name" value="REC_OmpR_NsrR-like"/>
    <property type="match status" value="1"/>
</dbReference>
<keyword evidence="4 7" id="KW-0238">DNA-binding</keyword>
<evidence type="ECO:0000256" key="7">
    <source>
        <dbReference type="PROSITE-ProRule" id="PRU01091"/>
    </source>
</evidence>
<dbReference type="GO" id="GO:0003677">
    <property type="term" value="F:DNA binding"/>
    <property type="evidence" value="ECO:0007669"/>
    <property type="project" value="UniProtKB-KW"/>
</dbReference>
<feature type="domain" description="Response regulatory" evidence="8">
    <location>
        <begin position="3"/>
        <end position="116"/>
    </location>
</feature>
<dbReference type="InterPro" id="IPR001867">
    <property type="entry name" value="OmpR/PhoB-type_DNA-bd"/>
</dbReference>
<dbReference type="CDD" id="cd00383">
    <property type="entry name" value="trans_reg_C"/>
    <property type="match status" value="1"/>
</dbReference>
<organism evidence="10 11">
    <name type="scientific">Paenibacillus glycanilyticus</name>
    <dbReference type="NCBI Taxonomy" id="126569"/>
    <lineage>
        <taxon>Bacteria</taxon>
        <taxon>Bacillati</taxon>
        <taxon>Bacillota</taxon>
        <taxon>Bacilli</taxon>
        <taxon>Bacillales</taxon>
        <taxon>Paenibacillaceae</taxon>
        <taxon>Paenibacillus</taxon>
    </lineage>
</organism>
<feature type="DNA-binding region" description="OmpR/PhoB-type" evidence="7">
    <location>
        <begin position="134"/>
        <end position="232"/>
    </location>
</feature>
<dbReference type="Proteomes" id="UP001285921">
    <property type="component" value="Unassembled WGS sequence"/>
</dbReference>
<dbReference type="Pfam" id="PF00072">
    <property type="entry name" value="Response_reg"/>
    <property type="match status" value="1"/>
</dbReference>
<dbReference type="InterPro" id="IPR039420">
    <property type="entry name" value="WalR-like"/>
</dbReference>
<dbReference type="EMBL" id="BTCL01000005">
    <property type="protein sequence ID" value="GMK44964.1"/>
    <property type="molecule type" value="Genomic_DNA"/>
</dbReference>
<keyword evidence="1 6" id="KW-0597">Phosphoprotein</keyword>
<dbReference type="InterPro" id="IPR011006">
    <property type="entry name" value="CheY-like_superfamily"/>
</dbReference>